<organism evidence="2">
    <name type="scientific">Lepeophtheirus salmonis</name>
    <name type="common">Salmon louse</name>
    <name type="synonym">Caligus salmonis</name>
    <dbReference type="NCBI Taxonomy" id="72036"/>
    <lineage>
        <taxon>Eukaryota</taxon>
        <taxon>Metazoa</taxon>
        <taxon>Ecdysozoa</taxon>
        <taxon>Arthropoda</taxon>
        <taxon>Crustacea</taxon>
        <taxon>Multicrustacea</taxon>
        <taxon>Hexanauplia</taxon>
        <taxon>Copepoda</taxon>
        <taxon>Siphonostomatoida</taxon>
        <taxon>Caligidae</taxon>
        <taxon>Lepeophtheirus</taxon>
    </lineage>
</organism>
<dbReference type="KEGG" id="lsm:121114326"/>
<feature type="transmembrane region" description="Helical" evidence="1">
    <location>
        <begin position="111"/>
        <end position="131"/>
    </location>
</feature>
<accession>A0A0K2T9L8</accession>
<protein>
    <submittedName>
        <fullName evidence="2">Uncharacterized protein</fullName>
    </submittedName>
</protein>
<keyword evidence="1" id="KW-1133">Transmembrane helix</keyword>
<proteinExistence type="predicted"/>
<dbReference type="OrthoDB" id="10403428at2759"/>
<name>A0A0K2T9L8_LEPSM</name>
<feature type="transmembrane region" description="Helical" evidence="1">
    <location>
        <begin position="183"/>
        <end position="200"/>
    </location>
</feature>
<reference evidence="2" key="1">
    <citation type="submission" date="2014-05" db="EMBL/GenBank/DDBJ databases">
        <authorList>
            <person name="Chronopoulou M."/>
        </authorList>
    </citation>
    <scope>NUCLEOTIDE SEQUENCE</scope>
    <source>
        <tissue evidence="2">Whole organism</tissue>
    </source>
</reference>
<dbReference type="EMBL" id="HACA01005342">
    <property type="protein sequence ID" value="CDW22703.1"/>
    <property type="molecule type" value="Transcribed_RNA"/>
</dbReference>
<dbReference type="GeneID" id="121114326"/>
<sequence>MMAVRYHGCTCHQRFCASTKTSSSGQLQSLSGDKNSLLSNAEDDDKSEESKPQPWYFHVIASFILVIHGFTFLVPQDPLVENEDGSVANGADTLSRWIGYDPEWIRWISPYAQGLAAVFNIALGLVSWWTPKESERYNRLIQLRVFAFCLNILHAYVTGPIIYQQGDDVPLLAPGRIIGLFRLSYLTPGLMAAGVTEVIVEKEQEQTKKKDKK</sequence>
<feature type="transmembrane region" description="Helical" evidence="1">
    <location>
        <begin position="55"/>
        <end position="74"/>
    </location>
</feature>
<evidence type="ECO:0000313" key="2">
    <source>
        <dbReference type="EMBL" id="CDW22703.1"/>
    </source>
</evidence>
<keyword evidence="1" id="KW-0472">Membrane</keyword>
<evidence type="ECO:0000256" key="1">
    <source>
        <dbReference type="SAM" id="Phobius"/>
    </source>
</evidence>
<feature type="transmembrane region" description="Helical" evidence="1">
    <location>
        <begin position="143"/>
        <end position="163"/>
    </location>
</feature>
<dbReference type="AlphaFoldDB" id="A0A0K2T9L8"/>
<dbReference type="RefSeq" id="XP_040564188.1">
    <property type="nucleotide sequence ID" value="XM_040708254.2"/>
</dbReference>
<keyword evidence="1" id="KW-0812">Transmembrane</keyword>